<evidence type="ECO:0000313" key="2">
    <source>
        <dbReference type="Proteomes" id="UP000789702"/>
    </source>
</evidence>
<feature type="non-terminal residue" evidence="1">
    <location>
        <position position="875"/>
    </location>
</feature>
<comment type="caution">
    <text evidence="1">The sequence shown here is derived from an EMBL/GenBank/DDBJ whole genome shotgun (WGS) entry which is preliminary data.</text>
</comment>
<gene>
    <name evidence="1" type="ORF">DHETER_LOCUS4511</name>
</gene>
<dbReference type="EMBL" id="CAJVPU010004529">
    <property type="protein sequence ID" value="CAG8534338.1"/>
    <property type="molecule type" value="Genomic_DNA"/>
</dbReference>
<accession>A0ACA9LJ70</accession>
<evidence type="ECO:0000313" key="1">
    <source>
        <dbReference type="EMBL" id="CAG8534338.1"/>
    </source>
</evidence>
<organism evidence="1 2">
    <name type="scientific">Dentiscutata heterogama</name>
    <dbReference type="NCBI Taxonomy" id="1316150"/>
    <lineage>
        <taxon>Eukaryota</taxon>
        <taxon>Fungi</taxon>
        <taxon>Fungi incertae sedis</taxon>
        <taxon>Mucoromycota</taxon>
        <taxon>Glomeromycotina</taxon>
        <taxon>Glomeromycetes</taxon>
        <taxon>Diversisporales</taxon>
        <taxon>Gigasporaceae</taxon>
        <taxon>Dentiscutata</taxon>
    </lineage>
</organism>
<name>A0ACA9LJ70_9GLOM</name>
<dbReference type="Proteomes" id="UP000789702">
    <property type="component" value="Unassembled WGS sequence"/>
</dbReference>
<proteinExistence type="predicted"/>
<protein>
    <submittedName>
        <fullName evidence="1">7325_t:CDS:1</fullName>
    </submittedName>
</protein>
<keyword evidence="2" id="KW-1185">Reference proteome</keyword>
<sequence length="875" mass="99764">NVPFTPSYLALDISVIANINPETGFLVANIDPTAGLKWAKYTSPLKLTNNSTISKISEGNIPFPSNAMAYSYQSNFNAFTLFQKVDGSYGLAYCLAYTMNYTSHFNYNFTDINPYITVNVAFISNTNTSESTGPFLIYTTKNVSNIIFLDSCQSRYDSRGIDCLISELTARTPNLPAPGVMKISFLSTGAVMNITPVPITTTQTSSNITFYKYFSLHYGGALFVKYSVIANESFEILGYYSNDSLTSFKLWDIPENLTITVASNVIAHLSSGLMQNNTFWLAIKDINQNWVIMNSDMPRYLKDVGFQNVLITSSYPGINQKLYLRFKNSLNITYRNPISQSSGNISIYRIFNNDTKQLQLRQSFSGLSYCSILSDNTTISCLILLSTFNVPSAFYMITVDNEFVQDAGLQEKIRGIANGLWTVQTESRDLSYIYSEPITGTLRLTEDGTIHYNNLTSDQKSLFIMSLRDELAQCIPTDSSRILFSGRTNIDLNTPGQQLLFELTISDTKDLFQPNADQIKDDLNSLIENKYITALSTLPHTSYIDDNHQFESLPNLWEEFLDHKYWAIGVGIVSIFLIIIYLLARKRHNKIKPEKKCLHLKFSPSLGCSHKPKCLLRDDCKNLQNDYYTKNFPAKQCRASVLFTSSLSLFHLFLNILFIIENAKDVPDLYIPSADIEILLVLNSHLGGFEIFNAPFTKKATSYIFWCKVLTIFIDSIPWLIIQVFYHVKIITYQIIPFINLVISCISLFIYILIKVYRCFYDCRSSNKELDKEKEIINEDNKVQRINGEDNKDEEINNEDVKNEEINIENEEEKNNDENKEIIINSTRRRIYTKDINADQILSASRKVSDFSIFTSSTELHPPQIPVILFLFFFL</sequence>
<feature type="non-terminal residue" evidence="1">
    <location>
        <position position="1"/>
    </location>
</feature>
<reference evidence="1" key="1">
    <citation type="submission" date="2021-06" db="EMBL/GenBank/DDBJ databases">
        <authorList>
            <person name="Kallberg Y."/>
            <person name="Tangrot J."/>
            <person name="Rosling A."/>
        </authorList>
    </citation>
    <scope>NUCLEOTIDE SEQUENCE</scope>
    <source>
        <strain evidence="1">IL203A</strain>
    </source>
</reference>